<dbReference type="InterPro" id="IPR007194">
    <property type="entry name" value="TRAPP_component"/>
</dbReference>
<evidence type="ECO:0000256" key="1">
    <source>
        <dbReference type="ARBA" id="ARBA00006218"/>
    </source>
</evidence>
<name>G3BB76_CANTC</name>
<dbReference type="InterPro" id="IPR024096">
    <property type="entry name" value="NO_sig/Golgi_transp_ligand-bd"/>
</dbReference>
<dbReference type="InterPro" id="IPR037992">
    <property type="entry name" value="TRAPPC6/Trs33"/>
</dbReference>
<organism evidence="3">
    <name type="scientific">Candida tenuis (strain ATCC 10573 / BCRC 21748 / CBS 615 / JCM 9827 / NBRC 10315 / NRRL Y-1498 / VKM Y-70)</name>
    <name type="common">Yeast</name>
    <name type="synonym">Yamadazyma tenuis</name>
    <dbReference type="NCBI Taxonomy" id="590646"/>
    <lineage>
        <taxon>Eukaryota</taxon>
        <taxon>Fungi</taxon>
        <taxon>Dikarya</taxon>
        <taxon>Ascomycota</taxon>
        <taxon>Saccharomycotina</taxon>
        <taxon>Pichiomycetes</taxon>
        <taxon>Debaryomycetaceae</taxon>
        <taxon>Yamadazyma</taxon>
    </lineage>
</organism>
<dbReference type="STRING" id="590646.G3BB76"/>
<dbReference type="GO" id="GO:0005801">
    <property type="term" value="C:cis-Golgi network"/>
    <property type="evidence" value="ECO:0007669"/>
    <property type="project" value="TreeGrafter"/>
</dbReference>
<dbReference type="AlphaFoldDB" id="G3BB76"/>
<dbReference type="PANTHER" id="PTHR12817:SF0">
    <property type="entry name" value="GEO08327P1"/>
    <property type="match status" value="1"/>
</dbReference>
<dbReference type="PANTHER" id="PTHR12817">
    <property type="entry name" value="TRAFFICKING PROTEIN PARTICLE COMPLEX SUBUNIT 6B"/>
    <property type="match status" value="1"/>
</dbReference>
<dbReference type="RefSeq" id="XP_006687676.1">
    <property type="nucleotide sequence ID" value="XM_006687613.1"/>
</dbReference>
<dbReference type="GO" id="GO:0006888">
    <property type="term" value="P:endoplasmic reticulum to Golgi vesicle-mediated transport"/>
    <property type="evidence" value="ECO:0007669"/>
    <property type="project" value="TreeGrafter"/>
</dbReference>
<proteinExistence type="inferred from homology"/>
<dbReference type="Pfam" id="PF04051">
    <property type="entry name" value="TRAPP"/>
    <property type="match status" value="1"/>
</dbReference>
<dbReference type="Gene3D" id="3.30.1380.20">
    <property type="entry name" value="Trafficking protein particle complex subunit 3"/>
    <property type="match status" value="1"/>
</dbReference>
<dbReference type="HOGENOM" id="CLU_076409_0_1_1"/>
<sequence>MESPQINNTLFKLLIMEMIPTIIEVSRSHGLSTDQVNLKIELLGYKLGIKLNELLLFKLADQFSKNNEDLETVLDIMKFICKDFWKILFKKQISNLRTNHRGTFVLVDSNFKPIENFDVSRPDAPVMISHYLSYVNGVMKGTLKSFGINSVITNEINFPSVTFNIETDNNN</sequence>
<keyword evidence="3" id="KW-1185">Reference proteome</keyword>
<dbReference type="GO" id="GO:0030008">
    <property type="term" value="C:TRAPP complex"/>
    <property type="evidence" value="ECO:0007669"/>
    <property type="project" value="TreeGrafter"/>
</dbReference>
<protein>
    <submittedName>
        <fullName evidence="2">Transport protein particle component</fullName>
    </submittedName>
</protein>
<evidence type="ECO:0000313" key="2">
    <source>
        <dbReference type="EMBL" id="EGV61506.1"/>
    </source>
</evidence>
<reference evidence="2 3" key="1">
    <citation type="journal article" date="2011" name="Proc. Natl. Acad. Sci. U.S.A.">
        <title>Comparative genomics of xylose-fermenting fungi for enhanced biofuel production.</title>
        <authorList>
            <person name="Wohlbach D.J."/>
            <person name="Kuo A."/>
            <person name="Sato T.K."/>
            <person name="Potts K.M."/>
            <person name="Salamov A.A."/>
            <person name="LaButti K.M."/>
            <person name="Sun H."/>
            <person name="Clum A."/>
            <person name="Pangilinan J.L."/>
            <person name="Lindquist E.A."/>
            <person name="Lucas S."/>
            <person name="Lapidus A."/>
            <person name="Jin M."/>
            <person name="Gunawan C."/>
            <person name="Balan V."/>
            <person name="Dale B.E."/>
            <person name="Jeffries T.W."/>
            <person name="Zinkel R."/>
            <person name="Barry K.W."/>
            <person name="Grigoriev I.V."/>
            <person name="Gasch A.P."/>
        </authorList>
    </citation>
    <scope>NUCLEOTIDE SEQUENCE [LARGE SCALE GENOMIC DNA]</scope>
    <source>
        <strain evidence="3">ATCC 10573 / BCRC 21748 / CBS 615 / JCM 9827 / NBRC 10315 / NRRL Y-1498 / VKM Y-70</strain>
    </source>
</reference>
<dbReference type="GeneID" id="18250391"/>
<evidence type="ECO:0000313" key="3">
    <source>
        <dbReference type="Proteomes" id="UP000000707"/>
    </source>
</evidence>
<dbReference type="GO" id="GO:0005802">
    <property type="term" value="C:trans-Golgi network"/>
    <property type="evidence" value="ECO:0007669"/>
    <property type="project" value="TreeGrafter"/>
</dbReference>
<dbReference type="SUPFAM" id="SSF111126">
    <property type="entry name" value="Ligand-binding domain in the NO signalling and Golgi transport"/>
    <property type="match status" value="1"/>
</dbReference>
<dbReference type="OrthoDB" id="941624at2759"/>
<gene>
    <name evidence="2" type="ORF">CANTEDRAFT_94397</name>
</gene>
<comment type="similarity">
    <text evidence="1">Belongs to the TRAPP small subunits family. BET3 subfamily.</text>
</comment>
<dbReference type="eggNOG" id="KOG3316">
    <property type="taxonomic scope" value="Eukaryota"/>
</dbReference>
<dbReference type="Proteomes" id="UP000000707">
    <property type="component" value="Unassembled WGS sequence"/>
</dbReference>
<dbReference type="CDD" id="cd14944">
    <property type="entry name" value="TRAPPC6A_Trs33"/>
    <property type="match status" value="1"/>
</dbReference>
<dbReference type="KEGG" id="cten:18250391"/>
<dbReference type="EMBL" id="GL996527">
    <property type="protein sequence ID" value="EGV61506.1"/>
    <property type="molecule type" value="Genomic_DNA"/>
</dbReference>
<accession>G3BB76</accession>